<comment type="caution">
    <text evidence="1">The sequence shown here is derived from an EMBL/GenBank/DDBJ whole genome shotgun (WGS) entry which is preliminary data.</text>
</comment>
<protein>
    <submittedName>
        <fullName evidence="1">Uncharacterized protein</fullName>
    </submittedName>
</protein>
<evidence type="ECO:0000313" key="2">
    <source>
        <dbReference type="Proteomes" id="UP000305234"/>
    </source>
</evidence>
<name>A0A4U1YY45_9VIBR</name>
<gene>
    <name evidence="1" type="ORF">FCV52_08025</name>
</gene>
<dbReference type="EMBL" id="SYUW01000019">
    <property type="protein sequence ID" value="TKF26585.1"/>
    <property type="molecule type" value="Genomic_DNA"/>
</dbReference>
<dbReference type="RefSeq" id="WP_136997835.1">
    <property type="nucleotide sequence ID" value="NZ_JBFRJO010000007.1"/>
</dbReference>
<evidence type="ECO:0000313" key="1">
    <source>
        <dbReference type="EMBL" id="TKF26585.1"/>
    </source>
</evidence>
<organism evidence="1 2">
    <name type="scientific">Vibrio kanaloae</name>
    <dbReference type="NCBI Taxonomy" id="170673"/>
    <lineage>
        <taxon>Bacteria</taxon>
        <taxon>Pseudomonadati</taxon>
        <taxon>Pseudomonadota</taxon>
        <taxon>Gammaproteobacteria</taxon>
        <taxon>Vibrionales</taxon>
        <taxon>Vibrionaceae</taxon>
        <taxon>Vibrio</taxon>
    </lineage>
</organism>
<proteinExistence type="predicted"/>
<accession>A0A4U1YY45</accession>
<dbReference type="Proteomes" id="UP000305234">
    <property type="component" value="Unassembled WGS sequence"/>
</dbReference>
<dbReference type="AlphaFoldDB" id="A0A4U1YY45"/>
<sequence length="119" mass="13982">MNINHIREVIFSLTKEREMELFDLNDKFRLTPSEAGEVVEDLLAMGVLKLSDRKFSLKDKLSEEQMIALYKITRKSNFDLESEIIDKYKEKSEIFLQNKLYLPNFERLDSSLLVDSSSK</sequence>
<reference evidence="1 2" key="1">
    <citation type="submission" date="2019-04" db="EMBL/GenBank/DDBJ databases">
        <title>A reverse ecology approach based on a biological definition of microbial populations.</title>
        <authorList>
            <person name="Arevalo P."/>
            <person name="Vaninsberghe D."/>
            <person name="Elsherbini J."/>
            <person name="Gore J."/>
            <person name="Polz M."/>
        </authorList>
    </citation>
    <scope>NUCLEOTIDE SEQUENCE [LARGE SCALE GENOMIC DNA]</scope>
    <source>
        <strain evidence="1 2">10N.261.46.E4</strain>
    </source>
</reference>